<evidence type="ECO:0000313" key="2">
    <source>
        <dbReference type="EMBL" id="MFB9641841.1"/>
    </source>
</evidence>
<protein>
    <recommendedName>
        <fullName evidence="4">Multidrug transporter</fullName>
    </recommendedName>
</protein>
<gene>
    <name evidence="2" type="ORF">ACFFQV_05995</name>
</gene>
<comment type="caution">
    <text evidence="2">The sequence shown here is derived from an EMBL/GenBank/DDBJ whole genome shotgun (WGS) entry which is preliminary data.</text>
</comment>
<dbReference type="EMBL" id="JBHMBL010000001">
    <property type="protein sequence ID" value="MFB9641841.1"/>
    <property type="molecule type" value="Genomic_DNA"/>
</dbReference>
<evidence type="ECO:0000313" key="3">
    <source>
        <dbReference type="Proteomes" id="UP001589667"/>
    </source>
</evidence>
<dbReference type="Proteomes" id="UP001589667">
    <property type="component" value="Unassembled WGS sequence"/>
</dbReference>
<name>A0ABV5SQ32_9MICO</name>
<sequence>MGDARSDEPGAHDEQDEALRASEQHQLAEEDSDADERVVVRDPETGRTFEEQAQ</sequence>
<reference evidence="2 3" key="1">
    <citation type="submission" date="2024-09" db="EMBL/GenBank/DDBJ databases">
        <authorList>
            <person name="Sun Q."/>
            <person name="Mori K."/>
        </authorList>
    </citation>
    <scope>NUCLEOTIDE SEQUENCE [LARGE SCALE GENOMIC DNA]</scope>
    <source>
        <strain evidence="2 3">JCM 14321</strain>
    </source>
</reference>
<evidence type="ECO:0008006" key="4">
    <source>
        <dbReference type="Google" id="ProtNLM"/>
    </source>
</evidence>
<feature type="compositionally biased region" description="Basic and acidic residues" evidence="1">
    <location>
        <begin position="1"/>
        <end position="28"/>
    </location>
</feature>
<proteinExistence type="predicted"/>
<keyword evidence="3" id="KW-1185">Reference proteome</keyword>
<dbReference type="RefSeq" id="WP_157423434.1">
    <property type="nucleotide sequence ID" value="NZ_BAAANI010000006.1"/>
</dbReference>
<feature type="region of interest" description="Disordered" evidence="1">
    <location>
        <begin position="1"/>
        <end position="54"/>
    </location>
</feature>
<organism evidence="2 3">
    <name type="scientific">Agromyces lapidis</name>
    <dbReference type="NCBI Taxonomy" id="279574"/>
    <lineage>
        <taxon>Bacteria</taxon>
        <taxon>Bacillati</taxon>
        <taxon>Actinomycetota</taxon>
        <taxon>Actinomycetes</taxon>
        <taxon>Micrococcales</taxon>
        <taxon>Microbacteriaceae</taxon>
        <taxon>Agromyces</taxon>
    </lineage>
</organism>
<evidence type="ECO:0000256" key="1">
    <source>
        <dbReference type="SAM" id="MobiDB-lite"/>
    </source>
</evidence>
<feature type="compositionally biased region" description="Basic and acidic residues" evidence="1">
    <location>
        <begin position="35"/>
        <end position="54"/>
    </location>
</feature>
<accession>A0ABV5SQ32</accession>